<organism evidence="5 6">
    <name type="scientific">Paramecium tetraurelia</name>
    <dbReference type="NCBI Taxonomy" id="5888"/>
    <lineage>
        <taxon>Eukaryota</taxon>
        <taxon>Sar</taxon>
        <taxon>Alveolata</taxon>
        <taxon>Ciliophora</taxon>
        <taxon>Intramacronucleata</taxon>
        <taxon>Oligohymenophorea</taxon>
        <taxon>Peniculida</taxon>
        <taxon>Parameciidae</taxon>
        <taxon>Paramecium</taxon>
    </lineage>
</organism>
<dbReference type="PANTHER" id="PTHR44329:SF298">
    <property type="entry name" value="MIXED LINEAGE KINASE DOMAIN-LIKE PROTEIN"/>
    <property type="match status" value="1"/>
</dbReference>
<evidence type="ECO:0000256" key="2">
    <source>
        <dbReference type="ARBA" id="ARBA00022840"/>
    </source>
</evidence>
<evidence type="ECO:0000259" key="4">
    <source>
        <dbReference type="PROSITE" id="PS50011"/>
    </source>
</evidence>
<dbReference type="InterPro" id="IPR000719">
    <property type="entry name" value="Prot_kinase_dom"/>
</dbReference>
<dbReference type="InterPro" id="IPR008271">
    <property type="entry name" value="Ser/Thr_kinase_AS"/>
</dbReference>
<dbReference type="GO" id="GO:0005524">
    <property type="term" value="F:ATP binding"/>
    <property type="evidence" value="ECO:0007669"/>
    <property type="project" value="UniProtKB-KW"/>
</dbReference>
<dbReference type="GO" id="GO:0005776">
    <property type="term" value="C:autophagosome"/>
    <property type="evidence" value="ECO:0000318"/>
    <property type="project" value="GO_Central"/>
</dbReference>
<feature type="region of interest" description="Disordered" evidence="3">
    <location>
        <begin position="77"/>
        <end position="117"/>
    </location>
</feature>
<dbReference type="Pfam" id="PF00069">
    <property type="entry name" value="Pkinase"/>
    <property type="match status" value="1"/>
</dbReference>
<evidence type="ECO:0000256" key="1">
    <source>
        <dbReference type="ARBA" id="ARBA00022741"/>
    </source>
</evidence>
<dbReference type="PROSITE" id="PS00108">
    <property type="entry name" value="PROTEIN_KINASE_ST"/>
    <property type="match status" value="1"/>
</dbReference>
<evidence type="ECO:0000313" key="5">
    <source>
        <dbReference type="EMBL" id="CAK81684.1"/>
    </source>
</evidence>
<dbReference type="OrthoDB" id="313051at2759"/>
<dbReference type="OMA" id="QNINQDH"/>
<dbReference type="Proteomes" id="UP000000600">
    <property type="component" value="Unassembled WGS sequence"/>
</dbReference>
<dbReference type="GeneID" id="5034866"/>
<dbReference type="EMBL" id="CT868418">
    <property type="protein sequence ID" value="CAK81684.1"/>
    <property type="molecule type" value="Genomic_DNA"/>
</dbReference>
<keyword evidence="2" id="KW-0067">ATP-binding</keyword>
<name>A0DF67_PARTE</name>
<dbReference type="KEGG" id="ptm:GSPATT00016497001"/>
<dbReference type="SUPFAM" id="SSF56112">
    <property type="entry name" value="Protein kinase-like (PK-like)"/>
    <property type="match status" value="1"/>
</dbReference>
<protein>
    <recommendedName>
        <fullName evidence="4">Protein kinase domain-containing protein</fullName>
    </recommendedName>
</protein>
<keyword evidence="6" id="KW-1185">Reference proteome</keyword>
<dbReference type="InParanoid" id="A0DF67"/>
<dbReference type="GO" id="GO:0004674">
    <property type="term" value="F:protein serine/threonine kinase activity"/>
    <property type="evidence" value="ECO:0000318"/>
    <property type="project" value="GO_Central"/>
</dbReference>
<dbReference type="SMART" id="SM00220">
    <property type="entry name" value="S_TKc"/>
    <property type="match status" value="1"/>
</dbReference>
<evidence type="ECO:0000256" key="3">
    <source>
        <dbReference type="SAM" id="MobiDB-lite"/>
    </source>
</evidence>
<accession>A0DF67</accession>
<dbReference type="STRING" id="5888.A0DF67"/>
<dbReference type="GO" id="GO:0016020">
    <property type="term" value="C:membrane"/>
    <property type="evidence" value="ECO:0000318"/>
    <property type="project" value="GO_Central"/>
</dbReference>
<dbReference type="GO" id="GO:0005829">
    <property type="term" value="C:cytosol"/>
    <property type="evidence" value="ECO:0000318"/>
    <property type="project" value="GO_Central"/>
</dbReference>
<dbReference type="HOGENOM" id="CLU_422417_0_0_1"/>
<dbReference type="InterPro" id="IPR051681">
    <property type="entry name" value="Ser/Thr_Kinases-Pseudokinases"/>
</dbReference>
<dbReference type="Gene3D" id="1.10.510.10">
    <property type="entry name" value="Transferase(Phosphotransferase) domain 1"/>
    <property type="match status" value="1"/>
</dbReference>
<proteinExistence type="predicted"/>
<sequence>MLTMQEEKRYTYVQKKKFENNERFHCGKPIKEKKQQNQFSLNSNIDENNEGYGTSLFNHQHLQNLIVEEFSTQGIYSSTRSNRNHNSSEKSSRRCQNLDNANRGPPQLNNKSDEEQQQKENIQMFNDFTQLFNFLKSVKNENQVCQWSKNDVNNDSDNYLNYLILASRKDSDNFINIQMNVVVNQYFILRIEDPTFIVNNLCLNSNHYLKIGSFSYLRQTNQIIYEIKELQLKNEQQITSIIENADKNFQIIIKKLILFFKFKISNFSDTTDPRYIPSQYQEVNLNLNLNIKNKSQSANETELSKIDKNTPQFSDELQPKEQKQLNNTYEFINNNIRNQEQQETTIQSKQSMTNQKRLNQITKLNYEIPTLNDTDLIDQGGFHKIYRTSINIGPQKILSLVVKKDGNKIKLRKEIEFINKCFQNSYSKYIAQIYLIDKKYDQYLLKYYHFKSLREYLQKYKNVMSLKRKIKILLQIVKGIQHLHKKNILHLDIKPDNVLISKKGNVKICDFGEAYHPEYPFQKDGVKFSVPFTAPEVIKNSEVSDKADVFSFGVLAYELLFVQLPIVQILINKQAFMFKKDYLTYFKESSFNLENSQKSNVDDGPRTIIQDLQAIILKCLSPDKDQRLDISAIYELVKNQQVQFMNQKI</sequence>
<keyword evidence="1" id="KW-0547">Nucleotide-binding</keyword>
<dbReference type="RefSeq" id="XP_001449081.1">
    <property type="nucleotide sequence ID" value="XM_001449044.1"/>
</dbReference>
<dbReference type="GO" id="GO:0005737">
    <property type="term" value="C:cytoplasm"/>
    <property type="evidence" value="ECO:0000318"/>
    <property type="project" value="GO_Central"/>
</dbReference>
<dbReference type="GO" id="GO:0000045">
    <property type="term" value="P:autophagosome assembly"/>
    <property type="evidence" value="ECO:0000318"/>
    <property type="project" value="GO_Central"/>
</dbReference>
<dbReference type="eggNOG" id="KOG0192">
    <property type="taxonomic scope" value="Eukaryota"/>
</dbReference>
<dbReference type="AlphaFoldDB" id="A0DF67"/>
<dbReference type="PROSITE" id="PS50011">
    <property type="entry name" value="PROTEIN_KINASE_DOM"/>
    <property type="match status" value="1"/>
</dbReference>
<dbReference type="GO" id="GO:0010506">
    <property type="term" value="P:regulation of autophagy"/>
    <property type="evidence" value="ECO:0000318"/>
    <property type="project" value="GO_Central"/>
</dbReference>
<dbReference type="InterPro" id="IPR011009">
    <property type="entry name" value="Kinase-like_dom_sf"/>
</dbReference>
<dbReference type="PANTHER" id="PTHR44329">
    <property type="entry name" value="SERINE/THREONINE-PROTEIN KINASE TNNI3K-RELATED"/>
    <property type="match status" value="1"/>
</dbReference>
<evidence type="ECO:0000313" key="6">
    <source>
        <dbReference type="Proteomes" id="UP000000600"/>
    </source>
</evidence>
<reference evidence="5 6" key="1">
    <citation type="journal article" date="2006" name="Nature">
        <title>Global trends of whole-genome duplications revealed by the ciliate Paramecium tetraurelia.</title>
        <authorList>
            <consortium name="Genoscope"/>
            <person name="Aury J.-M."/>
            <person name="Jaillon O."/>
            <person name="Duret L."/>
            <person name="Noel B."/>
            <person name="Jubin C."/>
            <person name="Porcel B.M."/>
            <person name="Segurens B."/>
            <person name="Daubin V."/>
            <person name="Anthouard V."/>
            <person name="Aiach N."/>
            <person name="Arnaiz O."/>
            <person name="Billaut A."/>
            <person name="Beisson J."/>
            <person name="Blanc I."/>
            <person name="Bouhouche K."/>
            <person name="Camara F."/>
            <person name="Duharcourt S."/>
            <person name="Guigo R."/>
            <person name="Gogendeau D."/>
            <person name="Katinka M."/>
            <person name="Keller A.-M."/>
            <person name="Kissmehl R."/>
            <person name="Klotz C."/>
            <person name="Koll F."/>
            <person name="Le Moue A."/>
            <person name="Lepere C."/>
            <person name="Malinsky S."/>
            <person name="Nowacki M."/>
            <person name="Nowak J.K."/>
            <person name="Plattner H."/>
            <person name="Poulain J."/>
            <person name="Ruiz F."/>
            <person name="Serrano V."/>
            <person name="Zagulski M."/>
            <person name="Dessen P."/>
            <person name="Betermier M."/>
            <person name="Weissenbach J."/>
            <person name="Scarpelli C."/>
            <person name="Schachter V."/>
            <person name="Sperling L."/>
            <person name="Meyer E."/>
            <person name="Cohen J."/>
            <person name="Wincker P."/>
        </authorList>
    </citation>
    <scope>NUCLEOTIDE SEQUENCE [LARGE SCALE GENOMIC DNA]</scope>
    <source>
        <strain evidence="5 6">Stock d4-2</strain>
    </source>
</reference>
<gene>
    <name evidence="5" type="ORF">GSPATT00016497001</name>
</gene>
<dbReference type="GO" id="GO:0000407">
    <property type="term" value="C:phagophore assembly site"/>
    <property type="evidence" value="ECO:0000318"/>
    <property type="project" value="GO_Central"/>
</dbReference>
<feature type="domain" description="Protein kinase" evidence="4">
    <location>
        <begin position="371"/>
        <end position="645"/>
    </location>
</feature>